<dbReference type="STRING" id="77166.N6TZT3"/>
<keyword evidence="8 9" id="KW-0472">Membrane</keyword>
<dbReference type="HOGENOM" id="CLU_196254_0_0_1"/>
<keyword evidence="5" id="KW-0999">Mitochondrion inner membrane</keyword>
<comment type="pathway">
    <text evidence="2">Energy metabolism; oxidative phosphorylation.</text>
</comment>
<dbReference type="InterPro" id="IPR051389">
    <property type="entry name" value="Cytochrome_c_oxidase_VIc"/>
</dbReference>
<dbReference type="Proteomes" id="UP000030742">
    <property type="component" value="Unassembled WGS sequence"/>
</dbReference>
<evidence type="ECO:0000256" key="7">
    <source>
        <dbReference type="ARBA" id="ARBA00023128"/>
    </source>
</evidence>
<protein>
    <submittedName>
        <fullName evidence="10">Uncharacterized protein</fullName>
    </submittedName>
</protein>
<keyword evidence="6 9" id="KW-1133">Transmembrane helix</keyword>
<reference evidence="10 12" key="1">
    <citation type="journal article" date="2013" name="Genome Biol.">
        <title>Draft genome of the mountain pine beetle, Dendroctonus ponderosae Hopkins, a major forest pest.</title>
        <authorList>
            <person name="Keeling C.I."/>
            <person name="Yuen M.M."/>
            <person name="Liao N.Y."/>
            <person name="Docking T.R."/>
            <person name="Chan S.K."/>
            <person name="Taylor G.A."/>
            <person name="Palmquist D.L."/>
            <person name="Jackman S.D."/>
            <person name="Nguyen A."/>
            <person name="Li M."/>
            <person name="Henderson H."/>
            <person name="Janes J.K."/>
            <person name="Zhao Y."/>
            <person name="Pandoh P."/>
            <person name="Moore R."/>
            <person name="Sperling F.A."/>
            <person name="Huber D.P."/>
            <person name="Birol I."/>
            <person name="Jones S.J."/>
            <person name="Bohlmann J."/>
        </authorList>
    </citation>
    <scope>NUCLEOTIDE SEQUENCE</scope>
</reference>
<evidence type="ECO:0000256" key="6">
    <source>
        <dbReference type="ARBA" id="ARBA00022989"/>
    </source>
</evidence>
<dbReference type="GO" id="GO:0005743">
    <property type="term" value="C:mitochondrial inner membrane"/>
    <property type="evidence" value="ECO:0007669"/>
    <property type="project" value="UniProtKB-SubCell"/>
</dbReference>
<dbReference type="PANTHER" id="PTHR48416">
    <property type="entry name" value="CYTOCHROME C OXIDASE SUBUNIT 6C"/>
    <property type="match status" value="1"/>
</dbReference>
<evidence type="ECO:0000256" key="2">
    <source>
        <dbReference type="ARBA" id="ARBA00004673"/>
    </source>
</evidence>
<sequence length="71" mass="8246">MKIPKPQMHGLAQSRITKWLISSLINAALGGLAFQIFYIDHKKKIYNDFYANYDIDKEFETMRAKGLFDSC</sequence>
<proteinExistence type="inferred from homology"/>
<dbReference type="EMBL" id="KB741253">
    <property type="protein sequence ID" value="ENN71772.1"/>
    <property type="molecule type" value="Genomic_DNA"/>
</dbReference>
<keyword evidence="7" id="KW-0496">Mitochondrion</keyword>
<evidence type="ECO:0000313" key="12">
    <source>
        <dbReference type="Proteomes" id="UP000030742"/>
    </source>
</evidence>
<gene>
    <name evidence="11" type="ORF">D910_06608</name>
    <name evidence="10" type="ORF">YQE_11507</name>
</gene>
<comment type="similarity">
    <text evidence="3">Belongs to the cytochrome c oxidase subunit 6c family.</text>
</comment>
<organism evidence="10">
    <name type="scientific">Dendroctonus ponderosae</name>
    <name type="common">Mountain pine beetle</name>
    <dbReference type="NCBI Taxonomy" id="77166"/>
    <lineage>
        <taxon>Eukaryota</taxon>
        <taxon>Metazoa</taxon>
        <taxon>Ecdysozoa</taxon>
        <taxon>Arthropoda</taxon>
        <taxon>Hexapoda</taxon>
        <taxon>Insecta</taxon>
        <taxon>Pterygota</taxon>
        <taxon>Neoptera</taxon>
        <taxon>Endopterygota</taxon>
        <taxon>Coleoptera</taxon>
        <taxon>Polyphaga</taxon>
        <taxon>Cucujiformia</taxon>
        <taxon>Curculionidae</taxon>
        <taxon>Scolytinae</taxon>
        <taxon>Dendroctonus</taxon>
    </lineage>
</organism>
<evidence type="ECO:0000313" key="10">
    <source>
        <dbReference type="EMBL" id="ENN71772.1"/>
    </source>
</evidence>
<evidence type="ECO:0000256" key="3">
    <source>
        <dbReference type="ARBA" id="ARBA00007204"/>
    </source>
</evidence>
<keyword evidence="4 9" id="KW-0812">Transmembrane</keyword>
<name>N6TZT3_DENPD</name>
<evidence type="ECO:0000256" key="9">
    <source>
        <dbReference type="SAM" id="Phobius"/>
    </source>
</evidence>
<dbReference type="AlphaFoldDB" id="N6TZT3"/>
<dbReference type="Gene3D" id="4.10.93.10">
    <property type="entry name" value="Mitochondrial cytochrome c oxidase subunit VIc/VIIs"/>
    <property type="match status" value="1"/>
</dbReference>
<feature type="transmembrane region" description="Helical" evidence="9">
    <location>
        <begin position="20"/>
        <end position="39"/>
    </location>
</feature>
<evidence type="ECO:0000256" key="8">
    <source>
        <dbReference type="ARBA" id="ARBA00023136"/>
    </source>
</evidence>
<dbReference type="PANTHER" id="PTHR48416:SF1">
    <property type="entry name" value="CYTOCHROME C OXIDASE SUBUNIT 6C"/>
    <property type="match status" value="1"/>
</dbReference>
<comment type="subcellular location">
    <subcellularLocation>
        <location evidence="1">Mitochondrion inner membrane</location>
        <topology evidence="1">Single-pass membrane protein</topology>
    </subcellularLocation>
</comment>
<accession>N6TZT3</accession>
<evidence type="ECO:0000313" key="11">
    <source>
        <dbReference type="EMBL" id="ERL89234.1"/>
    </source>
</evidence>
<dbReference type="InterPro" id="IPR037169">
    <property type="entry name" value="Cytochrome_c_oxidase_VIc_sf"/>
</dbReference>
<dbReference type="Pfam" id="PF02937">
    <property type="entry name" value="COX6C"/>
    <property type="match status" value="1"/>
</dbReference>
<evidence type="ECO:0000256" key="1">
    <source>
        <dbReference type="ARBA" id="ARBA00004434"/>
    </source>
</evidence>
<evidence type="ECO:0000256" key="4">
    <source>
        <dbReference type="ARBA" id="ARBA00022692"/>
    </source>
</evidence>
<feature type="non-terminal residue" evidence="10">
    <location>
        <position position="1"/>
    </location>
</feature>
<dbReference type="InterPro" id="IPR034884">
    <property type="entry name" value="Cytochrome_c_oxidase_VIc/VIIs"/>
</dbReference>
<dbReference type="SUPFAM" id="SSF81415">
    <property type="entry name" value="Mitochondrial cytochrome c oxidase subunit VIc"/>
    <property type="match status" value="1"/>
</dbReference>
<dbReference type="EMBL" id="KB632159">
    <property type="protein sequence ID" value="ERL89234.1"/>
    <property type="molecule type" value="Genomic_DNA"/>
</dbReference>
<evidence type="ECO:0000256" key="5">
    <source>
        <dbReference type="ARBA" id="ARBA00022792"/>
    </source>
</evidence>